<dbReference type="InterPro" id="IPR036291">
    <property type="entry name" value="NAD(P)-bd_dom_sf"/>
</dbReference>
<name>A0A931CI83_9MICC</name>
<dbReference type="Pfam" id="PF01370">
    <property type="entry name" value="Epimerase"/>
    <property type="match status" value="1"/>
</dbReference>
<evidence type="ECO:0000313" key="2">
    <source>
        <dbReference type="EMBL" id="MBG0739072.1"/>
    </source>
</evidence>
<evidence type="ECO:0000313" key="3">
    <source>
        <dbReference type="Proteomes" id="UP000655366"/>
    </source>
</evidence>
<organism evidence="2 3">
    <name type="scientific">Arthrobacter terrae</name>
    <dbReference type="NCBI Taxonomy" id="2935737"/>
    <lineage>
        <taxon>Bacteria</taxon>
        <taxon>Bacillati</taxon>
        <taxon>Actinomycetota</taxon>
        <taxon>Actinomycetes</taxon>
        <taxon>Micrococcales</taxon>
        <taxon>Micrococcaceae</taxon>
        <taxon>Arthrobacter</taxon>
    </lineage>
</organism>
<dbReference type="Gene3D" id="3.40.50.720">
    <property type="entry name" value="NAD(P)-binding Rossmann-like Domain"/>
    <property type="match status" value="1"/>
</dbReference>
<feature type="domain" description="NAD-dependent epimerase/dehydratase" evidence="1">
    <location>
        <begin position="3"/>
        <end position="218"/>
    </location>
</feature>
<evidence type="ECO:0000259" key="1">
    <source>
        <dbReference type="Pfam" id="PF01370"/>
    </source>
</evidence>
<accession>A0A931CI83</accession>
<protein>
    <submittedName>
        <fullName evidence="2">NAD-dependent epimerase/dehydratase family protein</fullName>
    </submittedName>
</protein>
<sequence length="324" mass="34647">MRIVVIGATGHVGGYLIPRLVGAGHEVLAMSRGLRSPYRQDPAWQQVVRITADREAEDAAGTFVGRIADLKADVVVDMVCFTAESARQLVEPLRRSGTTLLSCGSIWVHGPAVEVPVTEDAARHSLGSYGIGKAAIEAVLHDESRNRGLRSVVLHPGHISGPGWPVINPAGNLDLGVWQQLAAGERVTLANFGLETVHHVHADDVAQAFALALDPPPSAIGESFHITSPRALTLRGFAEAAARWFGKEANLEFVPFEQFRQLTAAGHADVSFEHISRSPSMSIAKAAQILGYEPRYTSLQAVAEAVHWLRDAGQLVLTPGAGSH</sequence>
<comment type="caution">
    <text evidence="2">The sequence shown here is derived from an EMBL/GenBank/DDBJ whole genome shotgun (WGS) entry which is preliminary data.</text>
</comment>
<reference evidence="2 3" key="1">
    <citation type="submission" date="2020-11" db="EMBL/GenBank/DDBJ databases">
        <title>Arthrobacter antarcticus sp. nov., isolated from Antarctic Soil.</title>
        <authorList>
            <person name="Li J."/>
        </authorList>
    </citation>
    <scope>NUCLEOTIDE SEQUENCE [LARGE SCALE GENOMIC DNA]</scope>
    <source>
        <strain evidence="2 3">Z1-20</strain>
    </source>
</reference>
<dbReference type="SUPFAM" id="SSF51735">
    <property type="entry name" value="NAD(P)-binding Rossmann-fold domains"/>
    <property type="match status" value="1"/>
</dbReference>
<gene>
    <name evidence="2" type="ORF">IV500_06620</name>
</gene>
<dbReference type="EMBL" id="JADNYM010000007">
    <property type="protein sequence ID" value="MBG0739072.1"/>
    <property type="molecule type" value="Genomic_DNA"/>
</dbReference>
<dbReference type="InterPro" id="IPR001509">
    <property type="entry name" value="Epimerase_deHydtase"/>
</dbReference>
<proteinExistence type="predicted"/>
<dbReference type="RefSeq" id="WP_196396028.1">
    <property type="nucleotide sequence ID" value="NZ_JADNYM010000007.1"/>
</dbReference>
<dbReference type="PANTHER" id="PTHR43245">
    <property type="entry name" value="BIFUNCTIONAL POLYMYXIN RESISTANCE PROTEIN ARNA"/>
    <property type="match status" value="1"/>
</dbReference>
<keyword evidence="3" id="KW-1185">Reference proteome</keyword>
<dbReference type="AlphaFoldDB" id="A0A931CI83"/>
<dbReference type="InterPro" id="IPR050177">
    <property type="entry name" value="Lipid_A_modif_metabolic_enz"/>
</dbReference>
<dbReference type="Proteomes" id="UP000655366">
    <property type="component" value="Unassembled WGS sequence"/>
</dbReference>